<organism evidence="3 4">
    <name type="scientific">Actinomadura vinacea</name>
    <dbReference type="NCBI Taxonomy" id="115336"/>
    <lineage>
        <taxon>Bacteria</taxon>
        <taxon>Bacillati</taxon>
        <taxon>Actinomycetota</taxon>
        <taxon>Actinomycetes</taxon>
        <taxon>Streptosporangiales</taxon>
        <taxon>Thermomonosporaceae</taxon>
        <taxon>Actinomadura</taxon>
    </lineage>
</organism>
<evidence type="ECO:0000256" key="1">
    <source>
        <dbReference type="SAM" id="MobiDB-lite"/>
    </source>
</evidence>
<sequence>MTFTLRGTTRVTATPAILVSAALCLSACSDEGQSAPPPPKPSSSTAASPPPSYSPEKIKAASLTPKEVGKDIRETQAAVEALKDRQAPMCSLSGVELKGDPEIGVRQYANSAQGSDEIRYAQLIARYDDGGAANESFQALRSSARGCPPRRNVPAKKIRKNFTLFAHDDTWKVTEDTVAGWRRLRGTEQQTYPASASKFNVLHFMYDYAVRGNLVIATVYWERTEPKKPADPIGRRATELLTKQLQKFG</sequence>
<dbReference type="EMBL" id="BAAARW010000012">
    <property type="protein sequence ID" value="GAA2420876.1"/>
    <property type="molecule type" value="Genomic_DNA"/>
</dbReference>
<evidence type="ECO:0000313" key="3">
    <source>
        <dbReference type="EMBL" id="GAA2420876.1"/>
    </source>
</evidence>
<proteinExistence type="predicted"/>
<comment type="caution">
    <text evidence="3">The sequence shown here is derived from an EMBL/GenBank/DDBJ whole genome shotgun (WGS) entry which is preliminary data.</text>
</comment>
<evidence type="ECO:0000256" key="2">
    <source>
        <dbReference type="SAM" id="SignalP"/>
    </source>
</evidence>
<keyword evidence="4" id="KW-1185">Reference proteome</keyword>
<feature type="signal peptide" evidence="2">
    <location>
        <begin position="1"/>
        <end position="29"/>
    </location>
</feature>
<protein>
    <recommendedName>
        <fullName evidence="5">Sensor domain-containing protein</fullName>
    </recommendedName>
</protein>
<dbReference type="RefSeq" id="WP_344590062.1">
    <property type="nucleotide sequence ID" value="NZ_BAAARW010000012.1"/>
</dbReference>
<name>A0ABP5W675_9ACTN</name>
<accession>A0ABP5W675</accession>
<dbReference type="Proteomes" id="UP001501231">
    <property type="component" value="Unassembled WGS sequence"/>
</dbReference>
<feature type="region of interest" description="Disordered" evidence="1">
    <location>
        <begin position="29"/>
        <end position="60"/>
    </location>
</feature>
<reference evidence="4" key="1">
    <citation type="journal article" date="2019" name="Int. J. Syst. Evol. Microbiol.">
        <title>The Global Catalogue of Microorganisms (GCM) 10K type strain sequencing project: providing services to taxonomists for standard genome sequencing and annotation.</title>
        <authorList>
            <consortium name="The Broad Institute Genomics Platform"/>
            <consortium name="The Broad Institute Genome Sequencing Center for Infectious Disease"/>
            <person name="Wu L."/>
            <person name="Ma J."/>
        </authorList>
    </citation>
    <scope>NUCLEOTIDE SEQUENCE [LARGE SCALE GENOMIC DNA]</scope>
    <source>
        <strain evidence="4">JCM 3325</strain>
    </source>
</reference>
<evidence type="ECO:0008006" key="5">
    <source>
        <dbReference type="Google" id="ProtNLM"/>
    </source>
</evidence>
<keyword evidence="2" id="KW-0732">Signal</keyword>
<feature type="chain" id="PRO_5047121844" description="Sensor domain-containing protein" evidence="2">
    <location>
        <begin position="30"/>
        <end position="249"/>
    </location>
</feature>
<evidence type="ECO:0000313" key="4">
    <source>
        <dbReference type="Proteomes" id="UP001501231"/>
    </source>
</evidence>
<gene>
    <name evidence="3" type="ORF">GCM10010191_35270</name>
</gene>